<evidence type="ECO:0000313" key="6">
    <source>
        <dbReference type="EMBL" id="QTA88477.1"/>
    </source>
</evidence>
<dbReference type="RefSeq" id="WP_207683223.1">
    <property type="nucleotide sequence ID" value="NZ_CP061800.1"/>
</dbReference>
<accession>A0A975BMW6</accession>
<reference evidence="6" key="1">
    <citation type="journal article" date="2021" name="Microb. Physiol.">
        <title>Proteogenomic Insights into the Physiology of Marine, Sulfate-Reducing, Filamentous Desulfonema limicola and Desulfonema magnum.</title>
        <authorList>
            <person name="Schnaars V."/>
            <person name="Wohlbrand L."/>
            <person name="Scheve S."/>
            <person name="Hinrichs C."/>
            <person name="Reinhardt R."/>
            <person name="Rabus R."/>
        </authorList>
    </citation>
    <scope>NUCLEOTIDE SEQUENCE</scope>
    <source>
        <strain evidence="6">4be13</strain>
    </source>
</reference>
<dbReference type="InterPro" id="IPR052182">
    <property type="entry name" value="Glycogen/Maltodextrin_Phosph"/>
</dbReference>
<evidence type="ECO:0000313" key="7">
    <source>
        <dbReference type="Proteomes" id="UP000663722"/>
    </source>
</evidence>
<dbReference type="PIRSF" id="PIRSF000460">
    <property type="entry name" value="Pprylas_GlgP"/>
    <property type="match status" value="1"/>
</dbReference>
<organism evidence="6 7">
    <name type="scientific">Desulfonema magnum</name>
    <dbReference type="NCBI Taxonomy" id="45655"/>
    <lineage>
        <taxon>Bacteria</taxon>
        <taxon>Pseudomonadati</taxon>
        <taxon>Thermodesulfobacteriota</taxon>
        <taxon>Desulfobacteria</taxon>
        <taxon>Desulfobacterales</taxon>
        <taxon>Desulfococcaceae</taxon>
        <taxon>Desulfonema</taxon>
    </lineage>
</organism>
<feature type="modified residue" description="N6-(pyridoxal phosphate)lysine" evidence="4">
    <location>
        <position position="606"/>
    </location>
</feature>
<proteinExistence type="inferred from homology"/>
<dbReference type="KEGG" id="dmm:dnm_045230"/>
<sequence>MSHLQTFQIYPDIPESLSFLEDLSRNLWWCWQRDAIELFRRINPQVWRQSGGNPIAAGTYISQEYFENVAKDDSFLAHQQRVKESFESQVLAPVDRSGYPFGEHGTIAYFSMEFGIHESIPLFAGGLGILAGDHLKAASDMSLPLVGMGLLYRDGYFRQFLDPEGWQQEEYPTTNIHYLPINKARDQAGNKISVSVSGPDGDIHAAVWQLRVGRIPLYLLDTNLPENPPQIREITARLYAGDEKLRVAQEILLGIGGMRALYLLGIPPMICHMNEGHSSFAALERLAQMISTYNIDLKTAMEIVPRTTVFTTHTPVPAGHDVFPADLVRPFLKPLEGRLGVSVDEILSWGQEPGAGKDSPVSMFVLGLHMAQYRNGVSELHGKVARRMSFHVWPEIREEEIPITHVTNGVHVSSWISQENALLFERFLGPKWHRYPLTSDIVNRIDEIYDEELWRAHQMCQSRLIRTCRMLMLKQYARRNAPRAMMEDAETVLEQGILTIVFARRFATYKRAHLLLSEPERLEAMIRSKTHPVQIIFAGKAHPKDHQGKDLIKNIVQFARKLEVRHRVAFVEDYDIHLARHLVQGADVWLNTPRRPHEACGTSGMKAAINGVLNLSILDGWWCEGYSSESGWRIGNGEEYDDHAYQDAVESRALYNILENEVIPCFYEKKGGNAPTQWVKMMKSSMKMAIINFSSHRMVADYERQFYIPAAERLKTLLENDAAEARALAAQRRRLRSLWPHIHINPPTKDKHGPFRVGNLFNVRAEVYLGELLPHEVLVEIYYGIMKSIDEMGSGSAREMNVKEDRGNGNYLYECTINCELSGRYGFTVRVIPRGDDRIRFAPGLITWT</sequence>
<dbReference type="InterPro" id="IPR011834">
    <property type="entry name" value="Agluc_phsphrylas"/>
</dbReference>
<dbReference type="GO" id="GO:0030170">
    <property type="term" value="F:pyridoxal phosphate binding"/>
    <property type="evidence" value="ECO:0007669"/>
    <property type="project" value="InterPro"/>
</dbReference>
<dbReference type="Gene3D" id="3.40.50.2000">
    <property type="entry name" value="Glycogen Phosphorylase B"/>
    <property type="match status" value="3"/>
</dbReference>
<evidence type="ECO:0000256" key="4">
    <source>
        <dbReference type="PIRSR" id="PIRSR000460-1"/>
    </source>
</evidence>
<dbReference type="GO" id="GO:0008184">
    <property type="term" value="F:glycogen phosphorylase activity"/>
    <property type="evidence" value="ECO:0007669"/>
    <property type="project" value="InterPro"/>
</dbReference>
<protein>
    <submittedName>
        <fullName evidence="6">Glycogen phosphorylase</fullName>
    </submittedName>
</protein>
<dbReference type="PANTHER" id="PTHR42655">
    <property type="entry name" value="GLYCOGEN PHOSPHORYLASE"/>
    <property type="match status" value="1"/>
</dbReference>
<dbReference type="PANTHER" id="PTHR42655:SF1">
    <property type="entry name" value="GLYCOGEN PHOSPHORYLASE"/>
    <property type="match status" value="1"/>
</dbReference>
<name>A0A975BMW6_9BACT</name>
<dbReference type="GO" id="GO:0005975">
    <property type="term" value="P:carbohydrate metabolic process"/>
    <property type="evidence" value="ECO:0007669"/>
    <property type="project" value="InterPro"/>
</dbReference>
<dbReference type="AlphaFoldDB" id="A0A975BMW6"/>
<gene>
    <name evidence="6" type="ORF">dnm_045230</name>
</gene>
<dbReference type="SUPFAM" id="SSF53756">
    <property type="entry name" value="UDP-Glycosyltransferase/glycogen phosphorylase"/>
    <property type="match status" value="1"/>
</dbReference>
<evidence type="ECO:0000259" key="5">
    <source>
        <dbReference type="Pfam" id="PF11897"/>
    </source>
</evidence>
<keyword evidence="4" id="KW-0663">Pyridoxal phosphate</keyword>
<keyword evidence="7" id="KW-1185">Reference proteome</keyword>
<keyword evidence="3" id="KW-0021">Allosteric enzyme</keyword>
<feature type="domain" description="DUF3417" evidence="5">
    <location>
        <begin position="13"/>
        <end position="120"/>
    </location>
</feature>
<evidence type="ECO:0000256" key="2">
    <source>
        <dbReference type="ARBA" id="ARBA00006047"/>
    </source>
</evidence>
<evidence type="ECO:0000256" key="3">
    <source>
        <dbReference type="ARBA" id="ARBA00022533"/>
    </source>
</evidence>
<dbReference type="EMBL" id="CP061800">
    <property type="protein sequence ID" value="QTA88477.1"/>
    <property type="molecule type" value="Genomic_DNA"/>
</dbReference>
<dbReference type="NCBIfam" id="TIGR02094">
    <property type="entry name" value="more_P_ylases"/>
    <property type="match status" value="1"/>
</dbReference>
<dbReference type="Pfam" id="PF00343">
    <property type="entry name" value="Phosphorylase"/>
    <property type="match status" value="1"/>
</dbReference>
<dbReference type="InterPro" id="IPR024517">
    <property type="entry name" value="Glycogen_phosphorylase_DUF3417"/>
</dbReference>
<comment type="catalytic activity">
    <reaction evidence="1">
        <text>[(1-&gt;4)-alpha-D-glucosyl](n) + phosphate = [(1-&gt;4)-alpha-D-glucosyl](n-1) + alpha-D-glucose 1-phosphate</text>
        <dbReference type="Rhea" id="RHEA:41732"/>
        <dbReference type="Rhea" id="RHEA-COMP:9584"/>
        <dbReference type="Rhea" id="RHEA-COMP:9586"/>
        <dbReference type="ChEBI" id="CHEBI:15444"/>
        <dbReference type="ChEBI" id="CHEBI:43474"/>
        <dbReference type="ChEBI" id="CHEBI:58601"/>
        <dbReference type="EC" id="2.4.1.1"/>
    </reaction>
</comment>
<dbReference type="Proteomes" id="UP000663722">
    <property type="component" value="Chromosome"/>
</dbReference>
<comment type="similarity">
    <text evidence="2">Belongs to the glycogen phosphorylase family.</text>
</comment>
<evidence type="ECO:0000256" key="1">
    <source>
        <dbReference type="ARBA" id="ARBA00001275"/>
    </source>
</evidence>
<dbReference type="InterPro" id="IPR000811">
    <property type="entry name" value="Glyco_trans_35"/>
</dbReference>
<dbReference type="Pfam" id="PF11897">
    <property type="entry name" value="DUF3417"/>
    <property type="match status" value="1"/>
</dbReference>